<comment type="caution">
    <text evidence="6">The sequence shown here is derived from an EMBL/GenBank/DDBJ whole genome shotgun (WGS) entry which is preliminary data.</text>
</comment>
<keyword evidence="3" id="KW-0862">Zinc</keyword>
<keyword evidence="2" id="KW-0863">Zinc-finger</keyword>
<evidence type="ECO:0000259" key="5">
    <source>
        <dbReference type="PROSITE" id="PS51186"/>
    </source>
</evidence>
<feature type="compositionally biased region" description="Basic and acidic residues" evidence="4">
    <location>
        <begin position="471"/>
        <end position="483"/>
    </location>
</feature>
<dbReference type="InterPro" id="IPR011011">
    <property type="entry name" value="Znf_FYVE_PHD"/>
</dbReference>
<dbReference type="Proteomes" id="UP000827284">
    <property type="component" value="Unassembled WGS sequence"/>
</dbReference>
<dbReference type="Pfam" id="PF13508">
    <property type="entry name" value="Acetyltransf_7"/>
    <property type="match status" value="1"/>
</dbReference>
<feature type="compositionally biased region" description="Polar residues" evidence="4">
    <location>
        <begin position="245"/>
        <end position="259"/>
    </location>
</feature>
<reference evidence="6" key="1">
    <citation type="submission" date="2021-11" db="EMBL/GenBank/DDBJ databases">
        <authorList>
            <person name="Herlambang A."/>
            <person name="Guo Y."/>
            <person name="Takashima Y."/>
            <person name="Nishizawa T."/>
        </authorList>
    </citation>
    <scope>NUCLEOTIDE SEQUENCE</scope>
    <source>
        <strain evidence="6">E1425</strain>
    </source>
</reference>
<dbReference type="GO" id="GO:0008270">
    <property type="term" value="F:zinc ion binding"/>
    <property type="evidence" value="ECO:0007669"/>
    <property type="project" value="UniProtKB-KW"/>
</dbReference>
<evidence type="ECO:0000256" key="1">
    <source>
        <dbReference type="ARBA" id="ARBA00022723"/>
    </source>
</evidence>
<feature type="region of interest" description="Disordered" evidence="4">
    <location>
        <begin position="184"/>
        <end position="286"/>
    </location>
</feature>
<evidence type="ECO:0000313" key="7">
    <source>
        <dbReference type="Proteomes" id="UP000827284"/>
    </source>
</evidence>
<dbReference type="FunFam" id="3.40.630.30:FF:000013">
    <property type="entry name" value="cysteine-rich protein 2-binding protein-like"/>
    <property type="match status" value="1"/>
</dbReference>
<dbReference type="GO" id="GO:0016747">
    <property type="term" value="F:acyltransferase activity, transferring groups other than amino-acyl groups"/>
    <property type="evidence" value="ECO:0007669"/>
    <property type="project" value="InterPro"/>
</dbReference>
<feature type="region of interest" description="Disordered" evidence="4">
    <location>
        <begin position="378"/>
        <end position="484"/>
    </location>
</feature>
<dbReference type="PROSITE" id="PS01359">
    <property type="entry name" value="ZF_PHD_1"/>
    <property type="match status" value="1"/>
</dbReference>
<dbReference type="InterPro" id="IPR000182">
    <property type="entry name" value="GNAT_dom"/>
</dbReference>
<evidence type="ECO:0000256" key="2">
    <source>
        <dbReference type="ARBA" id="ARBA00022771"/>
    </source>
</evidence>
<dbReference type="InterPro" id="IPR016181">
    <property type="entry name" value="Acyl_CoA_acyltransferase"/>
</dbReference>
<dbReference type="Gene3D" id="3.90.980.20">
    <property type="match status" value="1"/>
</dbReference>
<evidence type="ECO:0000256" key="4">
    <source>
        <dbReference type="SAM" id="MobiDB-lite"/>
    </source>
</evidence>
<dbReference type="AlphaFoldDB" id="A0A9P3HJI2"/>
<dbReference type="InterPro" id="IPR019786">
    <property type="entry name" value="Zinc_finger_PHD-type_CS"/>
</dbReference>
<dbReference type="SUPFAM" id="SSF57903">
    <property type="entry name" value="FYVE/PHD zinc finger"/>
    <property type="match status" value="1"/>
</dbReference>
<dbReference type="Gene3D" id="3.40.630.30">
    <property type="match status" value="1"/>
</dbReference>
<keyword evidence="1" id="KW-0479">Metal-binding</keyword>
<dbReference type="InterPro" id="IPR001965">
    <property type="entry name" value="Znf_PHD"/>
</dbReference>
<proteinExistence type="predicted"/>
<feature type="domain" description="N-acetyltransferase" evidence="5">
    <location>
        <begin position="820"/>
        <end position="959"/>
    </location>
</feature>
<feature type="compositionally biased region" description="Basic residues" evidence="4">
    <location>
        <begin position="206"/>
        <end position="226"/>
    </location>
</feature>
<feature type="compositionally biased region" description="Low complexity" evidence="4">
    <location>
        <begin position="260"/>
        <end position="271"/>
    </location>
</feature>
<gene>
    <name evidence="6" type="ORF">EMPS_10161</name>
</gene>
<evidence type="ECO:0000313" key="6">
    <source>
        <dbReference type="EMBL" id="GJJ77802.1"/>
    </source>
</evidence>
<dbReference type="OrthoDB" id="4080456at2759"/>
<sequence length="959" mass="107629">MAAHGSQQKRSRVTEFPYEPEELHWAADHKSNEEGTYCYCGKDKEPDEPMLPCQKCGQLFHSGCVSCLTKPLLKGDEFFKFECSVCTQGPEFFERAALSWVILVHLVLYNLMDAHPDQQYFRWKEEICKFIFDYWSYLLPDKEQSPTWNNTVASVLSVQNHIFLSGVETKGTSGWWTLIEKAPPDRNRKLKPKNKAVPKTGASKHSGSKTKDKRARSKGSPMKKKTRFDETSSDDDFHTSAKPRPTSSAPNTRIKSRQFSLSSGSSLSSAGDSDDSADGGDNFWKSDDEEEFRPMVYLHGIPACIQHHFNPSGLDFSGGPINLEEIFRLTDLIDEDSPGRLIHRVNSLGALAVGGKKKRRKSSMVDIKPETVQQIIDESHYVQDMSDISDDDIGDRGSSDVSDIDSDMESDGSDGHLGGESIREAHGRAMAAKRTAGKRFKDPLTSPKKGGRKASFAMPTSGGKYGRRKSSLKEPAAEYDSPRKMKNVSMADEYNAGHTSAHVRIGGGKKFSQAHINAMTNSNQSKPRAKAKVLPKSAPISAISSANNNTPASAQTNSTFQAEPSLDGLSLTEAAPKTPPVLTAQQLQRQQEWHILQVLEDASKASALPTVAARFKRKLQLKRLKAFLHLPIFDMEKYMHGHLASPLDLTPLSKHIPPDPYELRRIREEQFQAKIQKIDHTPYANSFASRLLGNPVECLTRKPWDPVWKSPFSGKVLSDFIWRDYESRSAMMEVLDEIKVRDGHPSKTSPWTNPAFSGLLGKAAAKKRKRDDTVASFGQQSSMERHQQLQQQLREQERQQLLGLANGAQGLDPLAGRAPIDYCFFRREHLVQVNDILCRRFWPGIDMTEALQYPEYSVVVLYKKLVVGCAFMTPEGYITYVAVSAGWEKAGIGQFMLYHLMQASNGRDITLHVSANNPAMIMYQKFGFKPEQFLINFYKEYLPPDSAMCHNAFFVRLRR</sequence>
<name>A0A9P3HJI2_9FUNG</name>
<dbReference type="SMART" id="SM00249">
    <property type="entry name" value="PHD"/>
    <property type="match status" value="1"/>
</dbReference>
<organism evidence="6 7">
    <name type="scientific">Entomortierella parvispora</name>
    <dbReference type="NCBI Taxonomy" id="205924"/>
    <lineage>
        <taxon>Eukaryota</taxon>
        <taxon>Fungi</taxon>
        <taxon>Fungi incertae sedis</taxon>
        <taxon>Mucoromycota</taxon>
        <taxon>Mortierellomycotina</taxon>
        <taxon>Mortierellomycetes</taxon>
        <taxon>Mortierellales</taxon>
        <taxon>Mortierellaceae</taxon>
        <taxon>Entomortierella</taxon>
    </lineage>
</organism>
<evidence type="ECO:0000256" key="3">
    <source>
        <dbReference type="ARBA" id="ARBA00022833"/>
    </source>
</evidence>
<protein>
    <submittedName>
        <fullName evidence="6">Cysteine-rich protein 2-binding protein</fullName>
    </submittedName>
</protein>
<feature type="compositionally biased region" description="Acidic residues" evidence="4">
    <location>
        <begin position="402"/>
        <end position="412"/>
    </location>
</feature>
<dbReference type="SUPFAM" id="SSF55729">
    <property type="entry name" value="Acyl-CoA N-acyltransferases (Nat)"/>
    <property type="match status" value="1"/>
</dbReference>
<keyword evidence="7" id="KW-1185">Reference proteome</keyword>
<reference evidence="6" key="2">
    <citation type="journal article" date="2022" name="Microbiol. Resour. Announc.">
        <title>Whole-Genome Sequence of Entomortierella parvispora E1425, a Mucoromycotan Fungus Associated with Burkholderiaceae-Related Endosymbiotic Bacteria.</title>
        <authorList>
            <person name="Herlambang A."/>
            <person name="Guo Y."/>
            <person name="Takashima Y."/>
            <person name="Narisawa K."/>
            <person name="Ohta H."/>
            <person name="Nishizawa T."/>
        </authorList>
    </citation>
    <scope>NUCLEOTIDE SEQUENCE</scope>
    <source>
        <strain evidence="6">E1425</strain>
    </source>
</reference>
<dbReference type="EMBL" id="BQFW01000014">
    <property type="protein sequence ID" value="GJJ77802.1"/>
    <property type="molecule type" value="Genomic_DNA"/>
</dbReference>
<feature type="compositionally biased region" description="Basic and acidic residues" evidence="4">
    <location>
        <begin position="227"/>
        <end position="239"/>
    </location>
</feature>
<dbReference type="PROSITE" id="PS51186">
    <property type="entry name" value="GNAT"/>
    <property type="match status" value="1"/>
</dbReference>
<accession>A0A9P3HJI2</accession>